<sequence>MTKKKILIIEDESVIALNLKEVLIDLGYEPCGIAPSRYKTLALLEKGIKPDLILMDIYLKGTVTGIELAKELKNIIPDIPVIFLTANSEISTIKQATSCYAYGYLIKPVKERELQANIELALQKSSLDVKTKEELKSMENVAKILEHTLEESGNEKSTLITLKYGYVFCIETKILYLKEEMVNLTVKERDLVALLCQQKGSYVSREQIEHSIWVNEPAGEAAFRSLMFRVRNKLHKDLIVNRNNIGYKIARNPSSSRDS</sequence>
<dbReference type="Pfam" id="PF00486">
    <property type="entry name" value="Trans_reg_C"/>
    <property type="match status" value="1"/>
</dbReference>
<evidence type="ECO:0000259" key="9">
    <source>
        <dbReference type="PROSITE" id="PS51755"/>
    </source>
</evidence>
<evidence type="ECO:0000256" key="2">
    <source>
        <dbReference type="ARBA" id="ARBA00023012"/>
    </source>
</evidence>
<dbReference type="CDD" id="cd17534">
    <property type="entry name" value="REC_DC-like"/>
    <property type="match status" value="1"/>
</dbReference>
<accession>A0A6S6SD90</accession>
<evidence type="ECO:0000256" key="6">
    <source>
        <dbReference type="PROSITE-ProRule" id="PRU00169"/>
    </source>
</evidence>
<feature type="domain" description="OmpR/PhoB-type" evidence="9">
    <location>
        <begin position="157"/>
        <end position="251"/>
    </location>
</feature>
<gene>
    <name evidence="10" type="ORF">HELGO_WM4490</name>
</gene>
<organism evidence="10">
    <name type="scientific">uncultured Sulfurovum sp</name>
    <dbReference type="NCBI Taxonomy" id="269237"/>
    <lineage>
        <taxon>Bacteria</taxon>
        <taxon>Pseudomonadati</taxon>
        <taxon>Campylobacterota</taxon>
        <taxon>Epsilonproteobacteria</taxon>
        <taxon>Campylobacterales</taxon>
        <taxon>Sulfurovaceae</taxon>
        <taxon>Sulfurovum</taxon>
        <taxon>environmental samples</taxon>
    </lineage>
</organism>
<dbReference type="GO" id="GO:0000156">
    <property type="term" value="F:phosphorelay response regulator activity"/>
    <property type="evidence" value="ECO:0007669"/>
    <property type="project" value="TreeGrafter"/>
</dbReference>
<evidence type="ECO:0000313" key="10">
    <source>
        <dbReference type="EMBL" id="CAA6807926.1"/>
    </source>
</evidence>
<dbReference type="SUPFAM" id="SSF52172">
    <property type="entry name" value="CheY-like"/>
    <property type="match status" value="1"/>
</dbReference>
<dbReference type="GO" id="GO:0005829">
    <property type="term" value="C:cytosol"/>
    <property type="evidence" value="ECO:0007669"/>
    <property type="project" value="TreeGrafter"/>
</dbReference>
<dbReference type="InterPro" id="IPR016032">
    <property type="entry name" value="Sig_transdc_resp-reg_C-effctor"/>
</dbReference>
<dbReference type="InterPro" id="IPR011006">
    <property type="entry name" value="CheY-like_superfamily"/>
</dbReference>
<keyword evidence="4 7" id="KW-0238">DNA-binding</keyword>
<protein>
    <submittedName>
        <fullName evidence="10">Two-component response regulator</fullName>
    </submittedName>
</protein>
<dbReference type="PROSITE" id="PS51755">
    <property type="entry name" value="OMPR_PHOB"/>
    <property type="match status" value="1"/>
</dbReference>
<evidence type="ECO:0000256" key="4">
    <source>
        <dbReference type="ARBA" id="ARBA00023125"/>
    </source>
</evidence>
<dbReference type="PROSITE" id="PS50110">
    <property type="entry name" value="RESPONSE_REGULATORY"/>
    <property type="match status" value="1"/>
</dbReference>
<evidence type="ECO:0000256" key="3">
    <source>
        <dbReference type="ARBA" id="ARBA00023015"/>
    </source>
</evidence>
<dbReference type="InterPro" id="IPR001789">
    <property type="entry name" value="Sig_transdc_resp-reg_receiver"/>
</dbReference>
<feature type="modified residue" description="4-aspartylphosphate" evidence="6">
    <location>
        <position position="56"/>
    </location>
</feature>
<dbReference type="AlphaFoldDB" id="A0A6S6SD90"/>
<proteinExistence type="predicted"/>
<dbReference type="SUPFAM" id="SSF46894">
    <property type="entry name" value="C-terminal effector domain of the bipartite response regulators"/>
    <property type="match status" value="1"/>
</dbReference>
<dbReference type="PANTHER" id="PTHR48111:SF1">
    <property type="entry name" value="TWO-COMPONENT RESPONSE REGULATOR ORR33"/>
    <property type="match status" value="1"/>
</dbReference>
<evidence type="ECO:0000256" key="1">
    <source>
        <dbReference type="ARBA" id="ARBA00022553"/>
    </source>
</evidence>
<keyword evidence="3" id="KW-0805">Transcription regulation</keyword>
<name>A0A6S6SD90_9BACT</name>
<dbReference type="Pfam" id="PF00072">
    <property type="entry name" value="Response_reg"/>
    <property type="match status" value="1"/>
</dbReference>
<keyword evidence="2" id="KW-0902">Two-component regulatory system</keyword>
<dbReference type="Gene3D" id="1.10.10.10">
    <property type="entry name" value="Winged helix-like DNA-binding domain superfamily/Winged helix DNA-binding domain"/>
    <property type="match status" value="1"/>
</dbReference>
<dbReference type="SMART" id="SM00862">
    <property type="entry name" value="Trans_reg_C"/>
    <property type="match status" value="1"/>
</dbReference>
<dbReference type="GO" id="GO:0000976">
    <property type="term" value="F:transcription cis-regulatory region binding"/>
    <property type="evidence" value="ECO:0007669"/>
    <property type="project" value="TreeGrafter"/>
</dbReference>
<dbReference type="GO" id="GO:0032993">
    <property type="term" value="C:protein-DNA complex"/>
    <property type="evidence" value="ECO:0007669"/>
    <property type="project" value="TreeGrafter"/>
</dbReference>
<feature type="DNA-binding region" description="OmpR/PhoB-type" evidence="7">
    <location>
        <begin position="157"/>
        <end position="251"/>
    </location>
</feature>
<keyword evidence="5" id="KW-0804">Transcription</keyword>
<keyword evidence="1 6" id="KW-0597">Phosphoprotein</keyword>
<dbReference type="InterPro" id="IPR036388">
    <property type="entry name" value="WH-like_DNA-bd_sf"/>
</dbReference>
<dbReference type="GO" id="GO:0006355">
    <property type="term" value="P:regulation of DNA-templated transcription"/>
    <property type="evidence" value="ECO:0007669"/>
    <property type="project" value="InterPro"/>
</dbReference>
<dbReference type="SMART" id="SM00448">
    <property type="entry name" value="REC"/>
    <property type="match status" value="1"/>
</dbReference>
<dbReference type="InterPro" id="IPR001867">
    <property type="entry name" value="OmpR/PhoB-type_DNA-bd"/>
</dbReference>
<dbReference type="Gene3D" id="3.40.50.2300">
    <property type="match status" value="1"/>
</dbReference>
<reference evidence="10" key="1">
    <citation type="submission" date="2020-01" db="EMBL/GenBank/DDBJ databases">
        <authorList>
            <person name="Meier V. D."/>
            <person name="Meier V D."/>
        </authorList>
    </citation>
    <scope>NUCLEOTIDE SEQUENCE</scope>
    <source>
        <strain evidence="10">HLG_WM_MAG_06</strain>
    </source>
</reference>
<dbReference type="InterPro" id="IPR039420">
    <property type="entry name" value="WalR-like"/>
</dbReference>
<feature type="domain" description="Response regulatory" evidence="8">
    <location>
        <begin position="5"/>
        <end position="122"/>
    </location>
</feature>
<evidence type="ECO:0000259" key="8">
    <source>
        <dbReference type="PROSITE" id="PS50110"/>
    </source>
</evidence>
<dbReference type="EMBL" id="CACVAP010000053">
    <property type="protein sequence ID" value="CAA6807926.1"/>
    <property type="molecule type" value="Genomic_DNA"/>
</dbReference>
<dbReference type="PANTHER" id="PTHR48111">
    <property type="entry name" value="REGULATOR OF RPOS"/>
    <property type="match status" value="1"/>
</dbReference>
<evidence type="ECO:0000256" key="7">
    <source>
        <dbReference type="PROSITE-ProRule" id="PRU01091"/>
    </source>
</evidence>
<evidence type="ECO:0000256" key="5">
    <source>
        <dbReference type="ARBA" id="ARBA00023163"/>
    </source>
</evidence>